<feature type="region of interest" description="Disordered" evidence="8">
    <location>
        <begin position="75"/>
        <end position="133"/>
    </location>
</feature>
<comment type="subcellular location">
    <subcellularLocation>
        <location evidence="1">Cell membrane</location>
        <topology evidence="1">Multi-pass membrane protein</topology>
    </subcellularLocation>
    <subcellularLocation>
        <location evidence="7">Membrane</location>
        <topology evidence="7">Multi-pass membrane protein</topology>
    </subcellularLocation>
</comment>
<dbReference type="Pfam" id="PF09815">
    <property type="entry name" value="XK-related"/>
    <property type="match status" value="2"/>
</dbReference>
<protein>
    <recommendedName>
        <fullName evidence="7">XK-related protein</fullName>
    </recommendedName>
</protein>
<feature type="compositionally biased region" description="Acidic residues" evidence="8">
    <location>
        <begin position="1034"/>
        <end position="1043"/>
    </location>
</feature>
<dbReference type="PANTHER" id="PTHR16024:SF4">
    <property type="entry name" value="XK-RELATED PROTEIN"/>
    <property type="match status" value="1"/>
</dbReference>
<dbReference type="EMBL" id="APCN01001967">
    <property type="status" value="NOT_ANNOTATED_CDS"/>
    <property type="molecule type" value="Genomic_DNA"/>
</dbReference>
<name>A0A182HNQ4_ANOAR</name>
<evidence type="ECO:0000256" key="7">
    <source>
        <dbReference type="RuleBase" id="RU910716"/>
    </source>
</evidence>
<dbReference type="PANTHER" id="PTHR16024">
    <property type="entry name" value="XK-RELATED PROTEIN"/>
    <property type="match status" value="1"/>
</dbReference>
<dbReference type="AlphaFoldDB" id="A0A182HNQ4"/>
<dbReference type="VEuPathDB" id="VectorBase:AARA002893"/>
<feature type="compositionally biased region" description="Low complexity" evidence="8">
    <location>
        <begin position="855"/>
        <end position="881"/>
    </location>
</feature>
<feature type="transmembrane region" description="Helical" evidence="7">
    <location>
        <begin position="381"/>
        <end position="404"/>
    </location>
</feature>
<evidence type="ECO:0000256" key="4">
    <source>
        <dbReference type="ARBA" id="ARBA00022692"/>
    </source>
</evidence>
<comment type="similarity">
    <text evidence="2 7">Belongs to the XK family.</text>
</comment>
<evidence type="ECO:0000256" key="3">
    <source>
        <dbReference type="ARBA" id="ARBA00022475"/>
    </source>
</evidence>
<evidence type="ECO:0000256" key="8">
    <source>
        <dbReference type="SAM" id="MobiDB-lite"/>
    </source>
</evidence>
<keyword evidence="3" id="KW-1003">Cell membrane</keyword>
<sequence>MTEFLPLCDVLFNVISLAGYFCDVVFDVVLGYALYERQKFAYFAAVIVIVSFSLVISQIVSIRWYLNKRKIRNASASTTGPPDAEANAPGSGSSLEKKKKKPNSLNAANGQSVAGRGEEAEGRMAPGGGGASRTSEYSRYIVLALHVTQLGVLWRYAKLFVPVDLRHVKHEVRDLCMLRLVHAFCEAAPMLLLQLYVLVTLQSEAQLAAALKLKTLGHHHHHLPPSTALVQQTNLAEQQQKTFRDLNMVSATLSLFSVCWALASFSKNVRLQNVHRLVLTWLGVIFQFLWRLGTVISRVISLTVYASVYSHWNVFHGERISRLKKTTLGGLIAFVYIFAYINLQEVRHRQKMLTFYVVMFAENCLLVCLWMVGVWPNRPDGWYLVPLSVLGSFAAGLFFMVVYYRYFHVRRLGYEAGGRVAEKCAGHCAPDGCRCLAGHEHGMDGGCGGGGGGAGGKGGGGIGGGVGRGALNGNGCQKYPHAIPGVFNCRFSNPVNAATKRKKKKPTTFVPPPNLAIASPNANAGGGVNDHANEGSSVGSRVNIQQKLQEKKQKQLAELKIIEEEIKQGKLGGPGGTGTLSSGDDAGKTTLPRQPIPRAKKHIDLDPIEWRTSSPDMAEIVANKSFNDLNLLLTANLDDVNSLNKFNSNYDPIYNSFGLNGINISALVNLKGGGGGGPAGALVDATGQSASSSAVPGVGGPGVGGTGNRNMSPISSQISATESNSLTRQVLPRSKILPNNIPRNPFAENYRGNFVNLYADAAASTPAAGLINGAAGGGASGSGAGVRAPSISPRTTEIAQSNRAILYDAHGRLYTDANHPRQVSGTYSSTENAGAENLPFPYNVVPPPRSKLDSRGTPTTPVPSGSASGSANNTNSSNKSGRTSATATMAAIVASVGGAGGSAGGSSGAGVINNLNNTKRQNMQRAKTPEILLAPHYLENSRIYFDWVAREAANFRLQESERDQPMESSGDENLDNSGCDDGHNGHHRIPSDIDSQVSLPRSYTLPREFKYYRRNKGRKVKNEHFIASTNSSDGDVDSGDDNESERLSNLSSSSQRRVKNATPCTNLQPNGHHVPSLQQQQQQLLQQPLPRQRLNNLNKGMPQPPTSASMALMYAGPGGPGGSPSGTMLLTNGQAIPAGNVSRQTLNATPQNLHQPPLPHVPIGLANGYNLTGAGDRSSPALPALLSGSDGSPVGMVGKPGAVHSFDLISGVEGAAGAALPPYHPGGGAAGGNGARPTRFRMYGTKNGMVRHETKL</sequence>
<feature type="transmembrane region" description="Helical" evidence="7">
    <location>
        <begin position="326"/>
        <end position="343"/>
    </location>
</feature>
<feature type="region of interest" description="Disordered" evidence="8">
    <location>
        <begin position="817"/>
        <end position="883"/>
    </location>
</feature>
<feature type="transmembrane region" description="Helical" evidence="7">
    <location>
        <begin position="41"/>
        <end position="66"/>
    </location>
</feature>
<evidence type="ECO:0000256" key="1">
    <source>
        <dbReference type="ARBA" id="ARBA00004651"/>
    </source>
</evidence>
<accession>A0A182HNQ4</accession>
<feature type="region of interest" description="Disordered" evidence="8">
    <location>
        <begin position="570"/>
        <end position="594"/>
    </location>
</feature>
<evidence type="ECO:0000256" key="2">
    <source>
        <dbReference type="ARBA" id="ARBA00008789"/>
    </source>
</evidence>
<proteinExistence type="inferred from homology"/>
<dbReference type="InterPro" id="IPR050895">
    <property type="entry name" value="XK-related_scramblase"/>
</dbReference>
<dbReference type="EnsemblMetazoa" id="AARA002893-RA">
    <property type="protein sequence ID" value="AARA002893-PA"/>
    <property type="gene ID" value="AARA002893"/>
</dbReference>
<evidence type="ECO:0000313" key="9">
    <source>
        <dbReference type="EnsemblMetazoa" id="AARA002893-PA"/>
    </source>
</evidence>
<dbReference type="InterPro" id="IPR018629">
    <property type="entry name" value="XK-rel"/>
</dbReference>
<keyword evidence="6 7" id="KW-0472">Membrane</keyword>
<evidence type="ECO:0000313" key="10">
    <source>
        <dbReference type="Proteomes" id="UP000075840"/>
    </source>
</evidence>
<feature type="transmembrane region" description="Helical" evidence="7">
    <location>
        <begin position="12"/>
        <end position="35"/>
    </location>
</feature>
<reference evidence="9" key="1">
    <citation type="submission" date="2022-08" db="UniProtKB">
        <authorList>
            <consortium name="EnsemblMetazoa"/>
        </authorList>
    </citation>
    <scope>IDENTIFICATION</scope>
    <source>
        <strain evidence="9">Dongola</strain>
    </source>
</reference>
<feature type="transmembrane region" description="Helical" evidence="7">
    <location>
        <begin position="277"/>
        <end position="306"/>
    </location>
</feature>
<keyword evidence="10" id="KW-1185">Reference proteome</keyword>
<feature type="compositionally biased region" description="Polar residues" evidence="8">
    <location>
        <begin position="821"/>
        <end position="832"/>
    </location>
</feature>
<dbReference type="Proteomes" id="UP000075840">
    <property type="component" value="Unassembled WGS sequence"/>
</dbReference>
<keyword evidence="4 7" id="KW-0812">Transmembrane</keyword>
<dbReference type="GO" id="GO:0005886">
    <property type="term" value="C:plasma membrane"/>
    <property type="evidence" value="ECO:0007669"/>
    <property type="project" value="UniProtKB-SubCell"/>
</dbReference>
<dbReference type="VEuPathDB" id="VectorBase:AARA21_009063"/>
<evidence type="ECO:0000256" key="6">
    <source>
        <dbReference type="ARBA" id="ARBA00023136"/>
    </source>
</evidence>
<organism evidence="9 10">
    <name type="scientific">Anopheles arabiensis</name>
    <name type="common">Mosquito</name>
    <dbReference type="NCBI Taxonomy" id="7173"/>
    <lineage>
        <taxon>Eukaryota</taxon>
        <taxon>Metazoa</taxon>
        <taxon>Ecdysozoa</taxon>
        <taxon>Arthropoda</taxon>
        <taxon>Hexapoda</taxon>
        <taxon>Insecta</taxon>
        <taxon>Pterygota</taxon>
        <taxon>Neoptera</taxon>
        <taxon>Endopterygota</taxon>
        <taxon>Diptera</taxon>
        <taxon>Nematocera</taxon>
        <taxon>Culicoidea</taxon>
        <taxon>Culicidae</taxon>
        <taxon>Anophelinae</taxon>
        <taxon>Anopheles</taxon>
    </lineage>
</organism>
<feature type="transmembrane region" description="Helical" evidence="7">
    <location>
        <begin position="246"/>
        <end position="265"/>
    </location>
</feature>
<feature type="transmembrane region" description="Helical" evidence="7">
    <location>
        <begin position="355"/>
        <end position="375"/>
    </location>
</feature>
<feature type="region of interest" description="Disordered" evidence="8">
    <location>
        <begin position="959"/>
        <end position="1000"/>
    </location>
</feature>
<feature type="compositionally biased region" description="Polar residues" evidence="8">
    <location>
        <begin position="103"/>
        <end position="112"/>
    </location>
</feature>
<keyword evidence="5 7" id="KW-1133">Transmembrane helix</keyword>
<feature type="region of interest" description="Disordered" evidence="8">
    <location>
        <begin position="1023"/>
        <end position="1084"/>
    </location>
</feature>
<evidence type="ECO:0000256" key="5">
    <source>
        <dbReference type="ARBA" id="ARBA00022989"/>
    </source>
</evidence>